<dbReference type="Proteomes" id="UP000325440">
    <property type="component" value="Unassembled WGS sequence"/>
</dbReference>
<evidence type="ECO:0000256" key="1">
    <source>
        <dbReference type="SAM" id="MobiDB-lite"/>
    </source>
</evidence>
<sequence>MTCNFFLQSHVHTSYFPAYAPNAHYIPKEYIEMLEKVANDFMISNGKVTGKCEDSKSCSACLKVVNHSLINIRVLEPQQCCYDESASSGNLNRLAICPKPNYGESLNNWERSVVTPDQKPCLPCPDTNHDQRPYPDKPRPDTNYDQRPYPEKPRPDPNPNPKPHPDDRKGCQDDGEPYTVVAKEITADHADPNKECGYYAGYYKSYGHVGHYGFNTACILKKWFPNFDKNPALKEKLENVTSPVMAGNFKLAIVGDNIDYTWAKASDMWYRQCQNYDDDKACTWEHNGVKAHSTCYTAGSNWSTIYSHNFFSETECPNLITSEVHAREKPKEIYIKLVEPIVLYDHSTQKIIRPSAKRET</sequence>
<gene>
    <name evidence="2" type="ORF">CINCED_3A011015</name>
</gene>
<evidence type="ECO:0000313" key="2">
    <source>
        <dbReference type="EMBL" id="VVC46230.1"/>
    </source>
</evidence>
<keyword evidence="3" id="KW-1185">Reference proteome</keyword>
<feature type="region of interest" description="Disordered" evidence="1">
    <location>
        <begin position="120"/>
        <end position="175"/>
    </location>
</feature>
<organism evidence="2 3">
    <name type="scientific">Cinara cedri</name>
    <dbReference type="NCBI Taxonomy" id="506608"/>
    <lineage>
        <taxon>Eukaryota</taxon>
        <taxon>Metazoa</taxon>
        <taxon>Ecdysozoa</taxon>
        <taxon>Arthropoda</taxon>
        <taxon>Hexapoda</taxon>
        <taxon>Insecta</taxon>
        <taxon>Pterygota</taxon>
        <taxon>Neoptera</taxon>
        <taxon>Paraneoptera</taxon>
        <taxon>Hemiptera</taxon>
        <taxon>Sternorrhyncha</taxon>
        <taxon>Aphidomorpha</taxon>
        <taxon>Aphidoidea</taxon>
        <taxon>Aphididae</taxon>
        <taxon>Lachninae</taxon>
        <taxon>Cinara</taxon>
    </lineage>
</organism>
<feature type="compositionally biased region" description="Basic and acidic residues" evidence="1">
    <location>
        <begin position="163"/>
        <end position="172"/>
    </location>
</feature>
<protein>
    <submittedName>
        <fullName evidence="2">Uncharacterized protein</fullName>
    </submittedName>
</protein>
<reference evidence="2 3" key="1">
    <citation type="submission" date="2019-08" db="EMBL/GenBank/DDBJ databases">
        <authorList>
            <person name="Alioto T."/>
            <person name="Alioto T."/>
            <person name="Gomez Garrido J."/>
        </authorList>
    </citation>
    <scope>NUCLEOTIDE SEQUENCE [LARGE SCALE GENOMIC DNA]</scope>
</reference>
<name>A0A5E4NSR5_9HEMI</name>
<dbReference type="AlphaFoldDB" id="A0A5E4NSR5"/>
<proteinExistence type="predicted"/>
<evidence type="ECO:0000313" key="3">
    <source>
        <dbReference type="Proteomes" id="UP000325440"/>
    </source>
</evidence>
<accession>A0A5E4NSR5</accession>
<feature type="compositionally biased region" description="Basic and acidic residues" evidence="1">
    <location>
        <begin position="127"/>
        <end position="155"/>
    </location>
</feature>
<dbReference type="EMBL" id="CABPRJ010002451">
    <property type="protein sequence ID" value="VVC46230.1"/>
    <property type="molecule type" value="Genomic_DNA"/>
</dbReference>